<dbReference type="AlphaFoldDB" id="T1JIC8"/>
<dbReference type="InterPro" id="IPR000237">
    <property type="entry name" value="GRIP_dom"/>
</dbReference>
<evidence type="ECO:0000259" key="4">
    <source>
        <dbReference type="PROSITE" id="PS50913"/>
    </source>
</evidence>
<feature type="domain" description="GRIP" evidence="4">
    <location>
        <begin position="7"/>
        <end position="56"/>
    </location>
</feature>
<dbReference type="GO" id="GO:0006888">
    <property type="term" value="P:endoplasmic reticulum to Golgi vesicle-mediated transport"/>
    <property type="evidence" value="ECO:0007669"/>
    <property type="project" value="TreeGrafter"/>
</dbReference>
<reference evidence="5" key="2">
    <citation type="submission" date="2015-02" db="UniProtKB">
        <authorList>
            <consortium name="EnsemblMetazoa"/>
        </authorList>
    </citation>
    <scope>IDENTIFICATION</scope>
</reference>
<dbReference type="HOGENOM" id="CLU_1502970_0_0_1"/>
<evidence type="ECO:0000256" key="2">
    <source>
        <dbReference type="ARBA" id="ARBA00023034"/>
    </source>
</evidence>
<evidence type="ECO:0000256" key="1">
    <source>
        <dbReference type="ARBA" id="ARBA00004555"/>
    </source>
</evidence>
<dbReference type="Pfam" id="PF10375">
    <property type="entry name" value="GRAB"/>
    <property type="match status" value="1"/>
</dbReference>
<dbReference type="PANTHER" id="PTHR18921:SF2">
    <property type="entry name" value="THYROID RECEPTOR-INTERACTING PROTEIN 11"/>
    <property type="match status" value="1"/>
</dbReference>
<evidence type="ECO:0000313" key="5">
    <source>
        <dbReference type="EnsemblMetazoa" id="SMAR013609-PA"/>
    </source>
</evidence>
<dbReference type="InterPro" id="IPR019459">
    <property type="entry name" value="GRAB"/>
</dbReference>
<evidence type="ECO:0000313" key="6">
    <source>
        <dbReference type="Proteomes" id="UP000014500"/>
    </source>
</evidence>
<dbReference type="PANTHER" id="PTHR18921">
    <property type="entry name" value="MYOSIN HEAVY CHAIN - RELATED"/>
    <property type="match status" value="1"/>
</dbReference>
<dbReference type="EnsemblMetazoa" id="SMAR013609-RA">
    <property type="protein sequence ID" value="SMAR013609-PA"/>
    <property type="gene ID" value="SMAR013609"/>
</dbReference>
<reference evidence="6" key="1">
    <citation type="submission" date="2011-05" db="EMBL/GenBank/DDBJ databases">
        <authorList>
            <person name="Richards S.R."/>
            <person name="Qu J."/>
            <person name="Jiang H."/>
            <person name="Jhangiani S.N."/>
            <person name="Agravi P."/>
            <person name="Goodspeed R."/>
            <person name="Gross S."/>
            <person name="Mandapat C."/>
            <person name="Jackson L."/>
            <person name="Mathew T."/>
            <person name="Pu L."/>
            <person name="Thornton R."/>
            <person name="Saada N."/>
            <person name="Wilczek-Boney K.B."/>
            <person name="Lee S."/>
            <person name="Kovar C."/>
            <person name="Wu Y."/>
            <person name="Scherer S.E."/>
            <person name="Worley K.C."/>
            <person name="Muzny D.M."/>
            <person name="Gibbs R."/>
        </authorList>
    </citation>
    <scope>NUCLEOTIDE SEQUENCE</scope>
    <source>
        <strain evidence="6">Brora</strain>
    </source>
</reference>
<accession>T1JIC8</accession>
<proteinExistence type="predicted"/>
<comment type="subcellular location">
    <subcellularLocation>
        <location evidence="1">Golgi apparatus</location>
    </subcellularLocation>
</comment>
<protein>
    <recommendedName>
        <fullName evidence="4">GRIP domain-containing protein</fullName>
    </recommendedName>
</protein>
<keyword evidence="6" id="KW-1185">Reference proteome</keyword>
<dbReference type="GO" id="GO:0007030">
    <property type="term" value="P:Golgi organization"/>
    <property type="evidence" value="ECO:0007669"/>
    <property type="project" value="TreeGrafter"/>
</dbReference>
<dbReference type="Proteomes" id="UP000014500">
    <property type="component" value="Unassembled WGS sequence"/>
</dbReference>
<dbReference type="GO" id="GO:0005794">
    <property type="term" value="C:Golgi apparatus"/>
    <property type="evidence" value="ECO:0007669"/>
    <property type="project" value="UniProtKB-SubCell"/>
</dbReference>
<evidence type="ECO:0000256" key="3">
    <source>
        <dbReference type="ARBA" id="ARBA00023054"/>
    </source>
</evidence>
<dbReference type="PROSITE" id="PS50913">
    <property type="entry name" value="GRIP"/>
    <property type="match status" value="1"/>
</dbReference>
<sequence length="189" mass="20990">MLRVASSTEGKVDRTIIKNLLVNYFGIPPRQQPQVLKIIATVLDFNYEERVKVTGLEMSSTGGWMSNWLGQKPAQMTGAKQRSSTNPVPSLSAAFIQFLETESRPTYTMKLPAESMAREITRKTEQKTTNPINPFALPPATSQINFKKASETDSSHLLMKPMTSTLPIFTPLPVSSASPSFLRDVLKDE</sequence>
<dbReference type="OMA" id="LERFCLY"/>
<dbReference type="GO" id="GO:0031267">
    <property type="term" value="F:small GTPase binding"/>
    <property type="evidence" value="ECO:0007669"/>
    <property type="project" value="TreeGrafter"/>
</dbReference>
<name>T1JIC8_STRMM</name>
<dbReference type="eggNOG" id="ENOG502SFFF">
    <property type="taxonomic scope" value="Eukaryota"/>
</dbReference>
<organism evidence="5 6">
    <name type="scientific">Strigamia maritima</name>
    <name type="common">European centipede</name>
    <name type="synonym">Geophilus maritimus</name>
    <dbReference type="NCBI Taxonomy" id="126957"/>
    <lineage>
        <taxon>Eukaryota</taxon>
        <taxon>Metazoa</taxon>
        <taxon>Ecdysozoa</taxon>
        <taxon>Arthropoda</taxon>
        <taxon>Myriapoda</taxon>
        <taxon>Chilopoda</taxon>
        <taxon>Pleurostigmophora</taxon>
        <taxon>Geophilomorpha</taxon>
        <taxon>Linotaeniidae</taxon>
        <taxon>Strigamia</taxon>
    </lineage>
</organism>
<keyword evidence="3" id="KW-0175">Coiled coil</keyword>
<dbReference type="STRING" id="126957.T1JIC8"/>
<dbReference type="EMBL" id="JH432201">
    <property type="status" value="NOT_ANNOTATED_CDS"/>
    <property type="molecule type" value="Genomic_DNA"/>
</dbReference>
<keyword evidence="2" id="KW-0333">Golgi apparatus</keyword>